<dbReference type="PIRSF" id="PIRSF017393">
    <property type="entry name" value="MTase_SAV2177"/>
    <property type="match status" value="1"/>
</dbReference>
<dbReference type="Gene3D" id="3.40.50.150">
    <property type="entry name" value="Vaccinia Virus protein VP39"/>
    <property type="match status" value="1"/>
</dbReference>
<feature type="region of interest" description="Disordered" evidence="1">
    <location>
        <begin position="1"/>
        <end position="23"/>
    </location>
</feature>
<comment type="caution">
    <text evidence="2">The sequence shown here is derived from an EMBL/GenBank/DDBJ whole genome shotgun (WGS) entry which is preliminary data.</text>
</comment>
<dbReference type="GO" id="GO:0008168">
    <property type="term" value="F:methyltransferase activity"/>
    <property type="evidence" value="ECO:0007669"/>
    <property type="project" value="UniProtKB-KW"/>
</dbReference>
<dbReference type="Proteomes" id="UP000255355">
    <property type="component" value="Unassembled WGS sequence"/>
</dbReference>
<keyword evidence="3" id="KW-1185">Reference proteome</keyword>
<dbReference type="InterPro" id="IPR029063">
    <property type="entry name" value="SAM-dependent_MTases_sf"/>
</dbReference>
<proteinExistence type="predicted"/>
<dbReference type="InterPro" id="IPR006764">
    <property type="entry name" value="SAM_dep_MeTrfase_SAV2177_type"/>
</dbReference>
<sequence>MVRLSGVNDSRRTDSNTQGLAIDRPTPARMYDYFLGGKDHYDVDREAAEQVKAALPNTREIVWENRFFLQRAVRYLAEAGIDQFVDLGTGLPTKGNVHEIAQAITPHARVVYVDNDPIVLSHGRALLATNPNTTVITADIREPDSILEHPDLRALIDFSRPCAVLFVAIMHFIPDDADPYGAVAAFRDVLAPGSYLALSHLTSDIVPADQVRRVVEVYEAATSPIVFRTGPQIERMFDGFDVVAPGLVHPWQWQPWLKSPYETEEMRTDWLWAAVGSNTPSLGVG</sequence>
<evidence type="ECO:0000256" key="1">
    <source>
        <dbReference type="SAM" id="MobiDB-lite"/>
    </source>
</evidence>
<dbReference type="SUPFAM" id="SSF53335">
    <property type="entry name" value="S-adenosyl-L-methionine-dependent methyltransferases"/>
    <property type="match status" value="1"/>
</dbReference>
<dbReference type="EMBL" id="QQAZ01000011">
    <property type="protein sequence ID" value="RDI46457.1"/>
    <property type="molecule type" value="Genomic_DNA"/>
</dbReference>
<organism evidence="2 3">
    <name type="scientific">Nocardia mexicana</name>
    <dbReference type="NCBI Taxonomy" id="279262"/>
    <lineage>
        <taxon>Bacteria</taxon>
        <taxon>Bacillati</taxon>
        <taxon>Actinomycetota</taxon>
        <taxon>Actinomycetes</taxon>
        <taxon>Mycobacteriales</taxon>
        <taxon>Nocardiaceae</taxon>
        <taxon>Nocardia</taxon>
    </lineage>
</organism>
<dbReference type="GO" id="GO:0032259">
    <property type="term" value="P:methylation"/>
    <property type="evidence" value="ECO:0007669"/>
    <property type="project" value="UniProtKB-KW"/>
</dbReference>
<dbReference type="STRING" id="1210089.GCA_001613165_03004"/>
<keyword evidence="2" id="KW-0808">Transferase</keyword>
<accession>A0A370GRX7</accession>
<evidence type="ECO:0000313" key="2">
    <source>
        <dbReference type="EMBL" id="RDI46457.1"/>
    </source>
</evidence>
<protein>
    <submittedName>
        <fullName evidence="2">S-adenosyl methyltransferase</fullName>
    </submittedName>
</protein>
<dbReference type="CDD" id="cd02440">
    <property type="entry name" value="AdoMet_MTases"/>
    <property type="match status" value="1"/>
</dbReference>
<dbReference type="AlphaFoldDB" id="A0A370GRX7"/>
<gene>
    <name evidence="2" type="ORF">DFR68_111216</name>
</gene>
<reference evidence="2 3" key="1">
    <citation type="submission" date="2018-07" db="EMBL/GenBank/DDBJ databases">
        <title>Genomic Encyclopedia of Type Strains, Phase IV (KMG-IV): sequencing the most valuable type-strain genomes for metagenomic binning, comparative biology and taxonomic classification.</title>
        <authorList>
            <person name="Goeker M."/>
        </authorList>
    </citation>
    <scope>NUCLEOTIDE SEQUENCE [LARGE SCALE GENOMIC DNA]</scope>
    <source>
        <strain evidence="2 3">DSM 44952</strain>
    </source>
</reference>
<name>A0A370GRX7_9NOCA</name>
<evidence type="ECO:0000313" key="3">
    <source>
        <dbReference type="Proteomes" id="UP000255355"/>
    </source>
</evidence>
<dbReference type="OrthoDB" id="4134439at2"/>
<dbReference type="Pfam" id="PF04672">
    <property type="entry name" value="Methyltransf_19"/>
    <property type="match status" value="1"/>
</dbReference>
<keyword evidence="2" id="KW-0489">Methyltransferase</keyword>